<name>A0A517VEH7_9PLAN</name>
<dbReference type="EC" id="3.5.1.42" evidence="2"/>
<dbReference type="Proteomes" id="UP000316855">
    <property type="component" value="Chromosome"/>
</dbReference>
<sequence length="186" mass="20528">MLPEYLMQVARQVKSALVQHDQRLVLAESCTGGLVATLMTSIPGISEHFCGSAVVYRWDTKMKWLGVQQETLDKYTDVSIETAREMAMGVLKQTPEATLSASITGHLGPDAPAYQDGVICIGLARIGREVARSESELIQAESYQCDELLTRLDLGAKTDLHWTRRQQRQFAAAHQLLNLISATAEP</sequence>
<dbReference type="NCBIfam" id="TIGR00199">
    <property type="entry name" value="PncC_domain"/>
    <property type="match status" value="1"/>
</dbReference>
<gene>
    <name evidence="2" type="primary">pncC</name>
    <name evidence="2" type="ORF">Pan161_30680</name>
</gene>
<proteinExistence type="predicted"/>
<dbReference type="SUPFAM" id="SSF142433">
    <property type="entry name" value="CinA-like"/>
    <property type="match status" value="1"/>
</dbReference>
<dbReference type="AlphaFoldDB" id="A0A517VEH7"/>
<dbReference type="GO" id="GO:0019159">
    <property type="term" value="F:nicotinamide-nucleotide amidase activity"/>
    <property type="evidence" value="ECO:0007669"/>
    <property type="project" value="UniProtKB-EC"/>
</dbReference>
<organism evidence="2 3">
    <name type="scientific">Gimesia algae</name>
    <dbReference type="NCBI Taxonomy" id="2527971"/>
    <lineage>
        <taxon>Bacteria</taxon>
        <taxon>Pseudomonadati</taxon>
        <taxon>Planctomycetota</taxon>
        <taxon>Planctomycetia</taxon>
        <taxon>Planctomycetales</taxon>
        <taxon>Planctomycetaceae</taxon>
        <taxon>Gimesia</taxon>
    </lineage>
</organism>
<feature type="domain" description="CinA C-terminal" evidence="1">
    <location>
        <begin position="8"/>
        <end position="132"/>
    </location>
</feature>
<dbReference type="Pfam" id="PF02464">
    <property type="entry name" value="CinA"/>
    <property type="match status" value="1"/>
</dbReference>
<evidence type="ECO:0000259" key="1">
    <source>
        <dbReference type="Pfam" id="PF02464"/>
    </source>
</evidence>
<evidence type="ECO:0000313" key="2">
    <source>
        <dbReference type="EMBL" id="QDT91411.1"/>
    </source>
</evidence>
<dbReference type="RefSeq" id="WP_197995305.1">
    <property type="nucleotide sequence ID" value="NZ_CP036343.1"/>
</dbReference>
<dbReference type="InterPro" id="IPR036653">
    <property type="entry name" value="CinA-like_C"/>
</dbReference>
<reference evidence="2 3" key="1">
    <citation type="submission" date="2019-02" db="EMBL/GenBank/DDBJ databases">
        <title>Deep-cultivation of Planctomycetes and their phenomic and genomic characterization uncovers novel biology.</title>
        <authorList>
            <person name="Wiegand S."/>
            <person name="Jogler M."/>
            <person name="Boedeker C."/>
            <person name="Pinto D."/>
            <person name="Vollmers J."/>
            <person name="Rivas-Marin E."/>
            <person name="Kohn T."/>
            <person name="Peeters S.H."/>
            <person name="Heuer A."/>
            <person name="Rast P."/>
            <person name="Oberbeckmann S."/>
            <person name="Bunk B."/>
            <person name="Jeske O."/>
            <person name="Meyerdierks A."/>
            <person name="Storesund J.E."/>
            <person name="Kallscheuer N."/>
            <person name="Luecker S."/>
            <person name="Lage O.M."/>
            <person name="Pohl T."/>
            <person name="Merkel B.J."/>
            <person name="Hornburger P."/>
            <person name="Mueller R.-W."/>
            <person name="Bruemmer F."/>
            <person name="Labrenz M."/>
            <person name="Spormann A.M."/>
            <person name="Op den Camp H."/>
            <person name="Overmann J."/>
            <person name="Amann R."/>
            <person name="Jetten M.S.M."/>
            <person name="Mascher T."/>
            <person name="Medema M.H."/>
            <person name="Devos D.P."/>
            <person name="Kaster A.-K."/>
            <person name="Ovreas L."/>
            <person name="Rohde M."/>
            <person name="Galperin M.Y."/>
            <person name="Jogler C."/>
        </authorList>
    </citation>
    <scope>NUCLEOTIDE SEQUENCE [LARGE SCALE GENOMIC DNA]</scope>
    <source>
        <strain evidence="2 3">Pan161</strain>
    </source>
</reference>
<dbReference type="KEGG" id="gax:Pan161_30680"/>
<evidence type="ECO:0000313" key="3">
    <source>
        <dbReference type="Proteomes" id="UP000316855"/>
    </source>
</evidence>
<accession>A0A517VEH7</accession>
<keyword evidence="3" id="KW-1185">Reference proteome</keyword>
<dbReference type="EMBL" id="CP036343">
    <property type="protein sequence ID" value="QDT91411.1"/>
    <property type="molecule type" value="Genomic_DNA"/>
</dbReference>
<keyword evidence="2" id="KW-0378">Hydrolase</keyword>
<dbReference type="InterPro" id="IPR008136">
    <property type="entry name" value="CinA_C"/>
</dbReference>
<dbReference type="Gene3D" id="3.90.950.20">
    <property type="entry name" value="CinA-like"/>
    <property type="match status" value="1"/>
</dbReference>
<protein>
    <submittedName>
        <fullName evidence="2">Nicotinamide-nucleotide amidohydrolase PncC</fullName>
        <ecNumber evidence="2">3.5.1.42</ecNumber>
    </submittedName>
</protein>